<accession>A0A0E3R358</accession>
<gene>
    <name evidence="2" type="ORF">MSBR2_1558</name>
</gene>
<feature type="transmembrane region" description="Helical" evidence="1">
    <location>
        <begin position="104"/>
        <end position="124"/>
    </location>
</feature>
<dbReference type="PANTHER" id="PTHR40078">
    <property type="entry name" value="INTEGRAL MEMBRANE PROTEIN-RELATED"/>
    <property type="match status" value="1"/>
</dbReference>
<dbReference type="Proteomes" id="UP000033079">
    <property type="component" value="Chromosome"/>
</dbReference>
<keyword evidence="1" id="KW-1133">Transmembrane helix</keyword>
<dbReference type="PANTHER" id="PTHR40078:SF1">
    <property type="entry name" value="INTEGRAL MEMBRANE PROTEIN"/>
    <property type="match status" value="1"/>
</dbReference>
<organism evidence="2 3">
    <name type="scientific">Methanosarcina barkeri 227</name>
    <dbReference type="NCBI Taxonomy" id="1434106"/>
    <lineage>
        <taxon>Archaea</taxon>
        <taxon>Methanobacteriati</taxon>
        <taxon>Methanobacteriota</taxon>
        <taxon>Stenosarchaea group</taxon>
        <taxon>Methanomicrobia</taxon>
        <taxon>Methanosarcinales</taxon>
        <taxon>Methanosarcinaceae</taxon>
        <taxon>Methanosarcina</taxon>
    </lineage>
</organism>
<dbReference type="HOGENOM" id="CLU_083843_2_0_2"/>
<feature type="transmembrane region" description="Helical" evidence="1">
    <location>
        <begin position="180"/>
        <end position="201"/>
    </location>
</feature>
<protein>
    <submittedName>
        <fullName evidence="2">Putative membrane protein</fullName>
    </submittedName>
</protein>
<dbReference type="KEGG" id="mbar:MSBR2_1558"/>
<feature type="transmembrane region" description="Helical" evidence="1">
    <location>
        <begin position="136"/>
        <end position="160"/>
    </location>
</feature>
<name>A0A0E3R358_METBA</name>
<dbReference type="Pfam" id="PF19700">
    <property type="entry name" value="DUF6198"/>
    <property type="match status" value="1"/>
</dbReference>
<dbReference type="AlphaFoldDB" id="A0A0E3R358"/>
<evidence type="ECO:0000313" key="2">
    <source>
        <dbReference type="EMBL" id="AKB58074.1"/>
    </source>
</evidence>
<dbReference type="InterPro" id="IPR038750">
    <property type="entry name" value="YczE/YyaS-like"/>
</dbReference>
<dbReference type="PATRIC" id="fig|1434106.5.peg.2005"/>
<feature type="transmembrane region" description="Helical" evidence="1">
    <location>
        <begin position="34"/>
        <end position="52"/>
    </location>
</feature>
<evidence type="ECO:0000256" key="1">
    <source>
        <dbReference type="SAM" id="Phobius"/>
    </source>
</evidence>
<sequence>MISFLQNPNFEKRGLMPIFGRTSELVNFKLLKRYFVLVAGLFFMGLGVDLITKSNLGTSPIASVSYVLSLIFPLTFGVTTFLVSFLFILIQILILKTDFPKEQYLQVLVGPIFGFFIDFGMKIFAFVDSKFYSQEIILLLLGCILLALGIRLEVIANVIINPGEGLVKTIANKTKKEFGNIKIMFDCTLVLTAVVISLFAFRGINGLGEGTVISAILVGHITKVISTVFKDFNVGKLLVN</sequence>
<dbReference type="EMBL" id="CP009530">
    <property type="protein sequence ID" value="AKB58074.1"/>
    <property type="molecule type" value="Genomic_DNA"/>
</dbReference>
<evidence type="ECO:0000313" key="3">
    <source>
        <dbReference type="Proteomes" id="UP000033079"/>
    </source>
</evidence>
<reference evidence="2 3" key="1">
    <citation type="submission" date="2014-07" db="EMBL/GenBank/DDBJ databases">
        <title>Methanogenic archaea and the global carbon cycle.</title>
        <authorList>
            <person name="Henriksen J.R."/>
            <person name="Luke J."/>
            <person name="Reinhart S."/>
            <person name="Benedict M.N."/>
            <person name="Youngblut N.D."/>
            <person name="Metcalf M.E."/>
            <person name="Whitaker R.J."/>
            <person name="Metcalf W.W."/>
        </authorList>
    </citation>
    <scope>NUCLEOTIDE SEQUENCE [LARGE SCALE GENOMIC DNA]</scope>
    <source>
        <strain evidence="2 3">227</strain>
    </source>
</reference>
<keyword evidence="1" id="KW-0812">Transmembrane</keyword>
<proteinExistence type="predicted"/>
<feature type="transmembrane region" description="Helical" evidence="1">
    <location>
        <begin position="64"/>
        <end position="92"/>
    </location>
</feature>
<keyword evidence="1" id="KW-0472">Membrane</keyword>